<evidence type="ECO:0000256" key="2">
    <source>
        <dbReference type="ARBA" id="ARBA00009347"/>
    </source>
</evidence>
<feature type="domain" description="Acyl-CoA dehydrogenase/oxidase N-terminal" evidence="6">
    <location>
        <begin position="10"/>
        <end position="118"/>
    </location>
</feature>
<evidence type="ECO:0000256" key="4">
    <source>
        <dbReference type="ARBA" id="ARBA00022827"/>
    </source>
</evidence>
<sequence>VTTSTPEEARIQIVNMVRDFVRRDVEPVADELDREDRVPHDLIDKMKDLGLFGITVPEEYGGLGLDYTTFANIFEELSKGFMSISGAIGTHHILTYVLSHYGTEEQKLKFLPDLASGKKRGGL</sequence>
<evidence type="ECO:0000313" key="7">
    <source>
        <dbReference type="EMBL" id="SVC29342.1"/>
    </source>
</evidence>
<dbReference type="PANTHER" id="PTHR43884">
    <property type="entry name" value="ACYL-COA DEHYDROGENASE"/>
    <property type="match status" value="1"/>
</dbReference>
<dbReference type="SUPFAM" id="SSF56645">
    <property type="entry name" value="Acyl-CoA dehydrogenase NM domain-like"/>
    <property type="match status" value="1"/>
</dbReference>
<proteinExistence type="inferred from homology"/>
<comment type="similarity">
    <text evidence="2">Belongs to the acyl-CoA dehydrogenase family.</text>
</comment>
<keyword evidence="3" id="KW-0285">Flavoprotein</keyword>
<comment type="cofactor">
    <cofactor evidence="1">
        <name>FAD</name>
        <dbReference type="ChEBI" id="CHEBI:57692"/>
    </cofactor>
</comment>
<dbReference type="AlphaFoldDB" id="A0A382L220"/>
<feature type="non-terminal residue" evidence="7">
    <location>
        <position position="1"/>
    </location>
</feature>
<dbReference type="GO" id="GO:0050660">
    <property type="term" value="F:flavin adenine dinucleotide binding"/>
    <property type="evidence" value="ECO:0007669"/>
    <property type="project" value="InterPro"/>
</dbReference>
<keyword evidence="4" id="KW-0274">FAD</keyword>
<dbReference type="Pfam" id="PF02771">
    <property type="entry name" value="Acyl-CoA_dh_N"/>
    <property type="match status" value="1"/>
</dbReference>
<gene>
    <name evidence="7" type="ORF">METZ01_LOCUS282196</name>
</gene>
<evidence type="ECO:0000259" key="6">
    <source>
        <dbReference type="Pfam" id="PF02771"/>
    </source>
</evidence>
<evidence type="ECO:0000256" key="5">
    <source>
        <dbReference type="ARBA" id="ARBA00023002"/>
    </source>
</evidence>
<reference evidence="7" key="1">
    <citation type="submission" date="2018-05" db="EMBL/GenBank/DDBJ databases">
        <authorList>
            <person name="Lanie J.A."/>
            <person name="Ng W.-L."/>
            <person name="Kazmierczak K.M."/>
            <person name="Andrzejewski T.M."/>
            <person name="Davidsen T.M."/>
            <person name="Wayne K.J."/>
            <person name="Tettelin H."/>
            <person name="Glass J.I."/>
            <person name="Rusch D."/>
            <person name="Podicherti R."/>
            <person name="Tsui H.-C.T."/>
            <person name="Winkler M.E."/>
        </authorList>
    </citation>
    <scope>NUCLEOTIDE SEQUENCE</scope>
</reference>
<feature type="non-terminal residue" evidence="7">
    <location>
        <position position="123"/>
    </location>
</feature>
<accession>A0A382L220</accession>
<organism evidence="7">
    <name type="scientific">marine metagenome</name>
    <dbReference type="NCBI Taxonomy" id="408172"/>
    <lineage>
        <taxon>unclassified sequences</taxon>
        <taxon>metagenomes</taxon>
        <taxon>ecological metagenomes</taxon>
    </lineage>
</organism>
<dbReference type="EMBL" id="UINC01083540">
    <property type="protein sequence ID" value="SVC29342.1"/>
    <property type="molecule type" value="Genomic_DNA"/>
</dbReference>
<evidence type="ECO:0000256" key="3">
    <source>
        <dbReference type="ARBA" id="ARBA00022630"/>
    </source>
</evidence>
<dbReference type="InterPro" id="IPR013786">
    <property type="entry name" value="AcylCoA_DH/ox_N"/>
</dbReference>
<keyword evidence="5" id="KW-0560">Oxidoreductase</keyword>
<dbReference type="FunFam" id="1.10.540.10:FF:000002">
    <property type="entry name" value="Acyl-CoA dehydrogenase FadE19"/>
    <property type="match status" value="1"/>
</dbReference>
<dbReference type="PANTHER" id="PTHR43884:SF12">
    <property type="entry name" value="ISOVALERYL-COA DEHYDROGENASE, MITOCHONDRIAL-RELATED"/>
    <property type="match status" value="1"/>
</dbReference>
<name>A0A382L220_9ZZZZ</name>
<dbReference type="Gene3D" id="1.10.540.10">
    <property type="entry name" value="Acyl-CoA dehydrogenase/oxidase, N-terminal domain"/>
    <property type="match status" value="1"/>
</dbReference>
<dbReference type="InterPro" id="IPR037069">
    <property type="entry name" value="AcylCoA_DH/ox_N_sf"/>
</dbReference>
<dbReference type="GO" id="GO:0003995">
    <property type="term" value="F:acyl-CoA dehydrogenase activity"/>
    <property type="evidence" value="ECO:0007669"/>
    <property type="project" value="TreeGrafter"/>
</dbReference>
<dbReference type="InterPro" id="IPR009100">
    <property type="entry name" value="AcylCoA_DH/oxidase_NM_dom_sf"/>
</dbReference>
<protein>
    <recommendedName>
        <fullName evidence="6">Acyl-CoA dehydrogenase/oxidase N-terminal domain-containing protein</fullName>
    </recommendedName>
</protein>
<evidence type="ECO:0000256" key="1">
    <source>
        <dbReference type="ARBA" id="ARBA00001974"/>
    </source>
</evidence>